<feature type="transmembrane region" description="Helical" evidence="7">
    <location>
        <begin position="117"/>
        <end position="139"/>
    </location>
</feature>
<dbReference type="Gene3D" id="1.20.1630.10">
    <property type="entry name" value="Formate dehydrogenase/DMSO reductase domain"/>
    <property type="match status" value="1"/>
</dbReference>
<evidence type="ECO:0000313" key="8">
    <source>
        <dbReference type="EMBL" id="KAB2954305.1"/>
    </source>
</evidence>
<dbReference type="OrthoDB" id="9778963at2"/>
<feature type="transmembrane region" description="Helical" evidence="7">
    <location>
        <begin position="6"/>
        <end position="26"/>
    </location>
</feature>
<keyword evidence="5 7" id="KW-1133">Transmembrane helix</keyword>
<evidence type="ECO:0000256" key="3">
    <source>
        <dbReference type="ARBA" id="ARBA00022475"/>
    </source>
</evidence>
<feature type="transmembrane region" description="Helical" evidence="7">
    <location>
        <begin position="151"/>
        <end position="174"/>
    </location>
</feature>
<evidence type="ECO:0000256" key="1">
    <source>
        <dbReference type="ARBA" id="ARBA00004651"/>
    </source>
</evidence>
<dbReference type="InterPro" id="IPR005614">
    <property type="entry name" value="NrfD-like"/>
</dbReference>
<keyword evidence="3" id="KW-1003">Cell membrane</keyword>
<dbReference type="InterPro" id="IPR052049">
    <property type="entry name" value="Electron_transfer_protein"/>
</dbReference>
<feature type="transmembrane region" description="Helical" evidence="7">
    <location>
        <begin position="221"/>
        <end position="246"/>
    </location>
</feature>
<comment type="caution">
    <text evidence="8">The sequence shown here is derived from an EMBL/GenBank/DDBJ whole genome shotgun (WGS) entry which is preliminary data.</text>
</comment>
<dbReference type="AlphaFoldDB" id="A0A6I0EU45"/>
<feature type="transmembrane region" description="Helical" evidence="7">
    <location>
        <begin position="85"/>
        <end position="105"/>
    </location>
</feature>
<evidence type="ECO:0000256" key="2">
    <source>
        <dbReference type="ARBA" id="ARBA00008929"/>
    </source>
</evidence>
<feature type="transmembrane region" description="Helical" evidence="7">
    <location>
        <begin position="186"/>
        <end position="209"/>
    </location>
</feature>
<keyword evidence="9" id="KW-1185">Reference proteome</keyword>
<comment type="similarity">
    <text evidence="2">Belongs to the NrfD family.</text>
</comment>
<evidence type="ECO:0000256" key="7">
    <source>
        <dbReference type="SAM" id="Phobius"/>
    </source>
</evidence>
<evidence type="ECO:0000256" key="6">
    <source>
        <dbReference type="ARBA" id="ARBA00023136"/>
    </source>
</evidence>
<evidence type="ECO:0000256" key="4">
    <source>
        <dbReference type="ARBA" id="ARBA00022692"/>
    </source>
</evidence>
<dbReference type="Pfam" id="PF03916">
    <property type="entry name" value="NrfD"/>
    <property type="match status" value="1"/>
</dbReference>
<reference evidence="8 9" key="1">
    <citation type="submission" date="2019-10" db="EMBL/GenBank/DDBJ databases">
        <title>Whole-genome sequence of the extremophile Heliorestis acidaminivorans DSM 24790.</title>
        <authorList>
            <person name="Kyndt J.A."/>
            <person name="Meyer T.E."/>
        </authorList>
    </citation>
    <scope>NUCLEOTIDE SEQUENCE [LARGE SCALE GENOMIC DNA]</scope>
    <source>
        <strain evidence="8 9">DSM 24790</strain>
    </source>
</reference>
<evidence type="ECO:0000256" key="5">
    <source>
        <dbReference type="ARBA" id="ARBA00022989"/>
    </source>
</evidence>
<protein>
    <submittedName>
        <fullName evidence="8">Oxidoreductase</fullName>
    </submittedName>
</protein>
<keyword evidence="4 7" id="KW-0812">Transmembrane</keyword>
<dbReference type="PANTHER" id="PTHR34856:SF2">
    <property type="entry name" value="PROTEIN NRFD"/>
    <property type="match status" value="1"/>
</dbReference>
<dbReference type="GO" id="GO:0005886">
    <property type="term" value="C:plasma membrane"/>
    <property type="evidence" value="ECO:0007669"/>
    <property type="project" value="UniProtKB-SubCell"/>
</dbReference>
<feature type="transmembrane region" description="Helical" evidence="7">
    <location>
        <begin position="266"/>
        <end position="287"/>
    </location>
</feature>
<dbReference type="Proteomes" id="UP000468766">
    <property type="component" value="Unassembled WGS sequence"/>
</dbReference>
<sequence length="293" mass="31538">MEQSAPWGMLVVVYLFLGGLGAGAYLTAYGAEKGYFGTIPGLAKAGYLISAPAVAIGCVLLVFDLGQGLLKPWLIPGMLMNLSSVMTWGFVILSLFVVVATLHLYLHWKNIEAPKYLLSLGAFLAIATAVYTGFLLSVIKAVPLWNNHLIPLIFLASAMSTGLSASMLLAHYLKKVKVETTKVDKAHFYIIAAESILLFVFLAMAISGFKGLVAQQSAQNIIIGSLAPFFWIIFFLIGLIAPLAIFAHNTFRENKLSHNLVLSGDIAVVLGGFSLRYLIIAAAIPAWSGTLLM</sequence>
<feature type="transmembrane region" description="Helical" evidence="7">
    <location>
        <begin position="47"/>
        <end position="65"/>
    </location>
</feature>
<keyword evidence="6 7" id="KW-0472">Membrane</keyword>
<comment type="subcellular location">
    <subcellularLocation>
        <location evidence="1">Cell membrane</location>
        <topology evidence="1">Multi-pass membrane protein</topology>
    </subcellularLocation>
</comment>
<accession>A0A6I0EU45</accession>
<proteinExistence type="inferred from homology"/>
<evidence type="ECO:0000313" key="9">
    <source>
        <dbReference type="Proteomes" id="UP000468766"/>
    </source>
</evidence>
<name>A0A6I0EU45_9FIRM</name>
<dbReference type="RefSeq" id="WP_151617751.1">
    <property type="nucleotide sequence ID" value="NZ_WBXO01000001.1"/>
</dbReference>
<organism evidence="8 9">
    <name type="scientific">Heliorestis acidaminivorans</name>
    <dbReference type="NCBI Taxonomy" id="553427"/>
    <lineage>
        <taxon>Bacteria</taxon>
        <taxon>Bacillati</taxon>
        <taxon>Bacillota</taxon>
        <taxon>Clostridia</taxon>
        <taxon>Eubacteriales</taxon>
        <taxon>Heliobacteriaceae</taxon>
        <taxon>Heliorestis</taxon>
    </lineage>
</organism>
<dbReference type="PANTHER" id="PTHR34856">
    <property type="entry name" value="PROTEIN NRFD"/>
    <property type="match status" value="1"/>
</dbReference>
<dbReference type="EMBL" id="WBXO01000001">
    <property type="protein sequence ID" value="KAB2954305.1"/>
    <property type="molecule type" value="Genomic_DNA"/>
</dbReference>
<gene>
    <name evidence="8" type="ORF">F9B85_01010</name>
</gene>